<evidence type="ECO:0000313" key="3">
    <source>
        <dbReference type="Proteomes" id="UP001153269"/>
    </source>
</evidence>
<dbReference type="EMBL" id="CADEAL010000269">
    <property type="protein sequence ID" value="CAB1417553.1"/>
    <property type="molecule type" value="Genomic_DNA"/>
</dbReference>
<dbReference type="Proteomes" id="UP001153269">
    <property type="component" value="Unassembled WGS sequence"/>
</dbReference>
<feature type="region of interest" description="Disordered" evidence="1">
    <location>
        <begin position="130"/>
        <end position="176"/>
    </location>
</feature>
<accession>A0A9N7TTR5</accession>
<proteinExistence type="predicted"/>
<gene>
    <name evidence="2" type="ORF">PLEPLA_LOCUS5358</name>
</gene>
<protein>
    <submittedName>
        <fullName evidence="2">Uncharacterized protein</fullName>
    </submittedName>
</protein>
<dbReference type="AlphaFoldDB" id="A0A9N7TTR5"/>
<organism evidence="2 3">
    <name type="scientific">Pleuronectes platessa</name>
    <name type="common">European plaice</name>
    <dbReference type="NCBI Taxonomy" id="8262"/>
    <lineage>
        <taxon>Eukaryota</taxon>
        <taxon>Metazoa</taxon>
        <taxon>Chordata</taxon>
        <taxon>Craniata</taxon>
        <taxon>Vertebrata</taxon>
        <taxon>Euteleostomi</taxon>
        <taxon>Actinopterygii</taxon>
        <taxon>Neopterygii</taxon>
        <taxon>Teleostei</taxon>
        <taxon>Neoteleostei</taxon>
        <taxon>Acanthomorphata</taxon>
        <taxon>Carangaria</taxon>
        <taxon>Pleuronectiformes</taxon>
        <taxon>Pleuronectoidei</taxon>
        <taxon>Pleuronectidae</taxon>
        <taxon>Pleuronectes</taxon>
    </lineage>
</organism>
<evidence type="ECO:0000256" key="1">
    <source>
        <dbReference type="SAM" id="MobiDB-lite"/>
    </source>
</evidence>
<evidence type="ECO:0000313" key="2">
    <source>
        <dbReference type="EMBL" id="CAB1417553.1"/>
    </source>
</evidence>
<name>A0A9N7TTR5_PLEPL</name>
<sequence>MLIIQTCPVLLQRHTASFKGFFYELGLLVAEEPASSCLGKFEAGRGNKKRGRHVMVELLAEAVQSSSTPRTPVFTPKRFPASCIFRIPAQSGRHLLELQLGKPRRRGSHFSPAVLSGWKEAAGEKAQHITSSEPGSCCVRNNEPGPALPGQAGVEIEDLSGPEAAGVSSGDMETKI</sequence>
<keyword evidence="3" id="KW-1185">Reference proteome</keyword>
<reference evidence="2" key="1">
    <citation type="submission" date="2020-03" db="EMBL/GenBank/DDBJ databases">
        <authorList>
            <person name="Weist P."/>
        </authorList>
    </citation>
    <scope>NUCLEOTIDE SEQUENCE</scope>
</reference>
<comment type="caution">
    <text evidence="2">The sequence shown here is derived from an EMBL/GenBank/DDBJ whole genome shotgun (WGS) entry which is preliminary data.</text>
</comment>